<evidence type="ECO:0000256" key="1">
    <source>
        <dbReference type="SAM" id="MobiDB-lite"/>
    </source>
</evidence>
<keyword evidence="3" id="KW-1185">Reference proteome</keyword>
<feature type="compositionally biased region" description="Acidic residues" evidence="1">
    <location>
        <begin position="105"/>
        <end position="114"/>
    </location>
</feature>
<dbReference type="AlphaFoldDB" id="A0A8H6XHW0"/>
<gene>
    <name evidence="2" type="ORF">MVEN_01872200</name>
</gene>
<organism evidence="2 3">
    <name type="scientific">Mycena venus</name>
    <dbReference type="NCBI Taxonomy" id="2733690"/>
    <lineage>
        <taxon>Eukaryota</taxon>
        <taxon>Fungi</taxon>
        <taxon>Dikarya</taxon>
        <taxon>Basidiomycota</taxon>
        <taxon>Agaricomycotina</taxon>
        <taxon>Agaricomycetes</taxon>
        <taxon>Agaricomycetidae</taxon>
        <taxon>Agaricales</taxon>
        <taxon>Marasmiineae</taxon>
        <taxon>Mycenaceae</taxon>
        <taxon>Mycena</taxon>
    </lineage>
</organism>
<comment type="caution">
    <text evidence="2">The sequence shown here is derived from an EMBL/GenBank/DDBJ whole genome shotgun (WGS) entry which is preliminary data.</text>
</comment>
<reference evidence="2" key="1">
    <citation type="submission" date="2020-05" db="EMBL/GenBank/DDBJ databases">
        <title>Mycena genomes resolve the evolution of fungal bioluminescence.</title>
        <authorList>
            <person name="Tsai I.J."/>
        </authorList>
    </citation>
    <scope>NUCLEOTIDE SEQUENCE</scope>
    <source>
        <strain evidence="2">CCC161011</strain>
    </source>
</reference>
<protein>
    <submittedName>
        <fullName evidence="2">Uncharacterized protein</fullName>
    </submittedName>
</protein>
<proteinExistence type="predicted"/>
<name>A0A8H6XHW0_9AGAR</name>
<feature type="compositionally biased region" description="Polar residues" evidence="1">
    <location>
        <begin position="117"/>
        <end position="132"/>
    </location>
</feature>
<evidence type="ECO:0000313" key="3">
    <source>
        <dbReference type="Proteomes" id="UP000620124"/>
    </source>
</evidence>
<feature type="compositionally biased region" description="Pro residues" evidence="1">
    <location>
        <begin position="76"/>
        <end position="87"/>
    </location>
</feature>
<sequence>MNHPYSNATSYIYANEPDSTPKHAYYIPPPAFPPGWDDSTWFTEDSTSNAHRSLTAGVVADVAPPVHPPKYSQAKPLPPLPPLPPLSPLRRPKHKLDESASGWIDDIDESEADNSETRTSNETMVNEPSSASHPKPKTKVIRIEGEDDIPILRRPEAVPYEQRPSERALEARKHALWRKKIADILCV</sequence>
<feature type="region of interest" description="Disordered" evidence="1">
    <location>
        <begin position="64"/>
        <end position="148"/>
    </location>
</feature>
<evidence type="ECO:0000313" key="2">
    <source>
        <dbReference type="EMBL" id="KAF7341357.1"/>
    </source>
</evidence>
<accession>A0A8H6XHW0</accession>
<dbReference type="OrthoDB" id="2967232at2759"/>
<dbReference type="Proteomes" id="UP000620124">
    <property type="component" value="Unassembled WGS sequence"/>
</dbReference>
<dbReference type="EMBL" id="JACAZI010000018">
    <property type="protein sequence ID" value="KAF7341357.1"/>
    <property type="molecule type" value="Genomic_DNA"/>
</dbReference>